<sequence length="125" mass="14686">MGQRGAIMPVILMICFLITSILLFQLHVYLNSKQNVRQEENVLALEWLLRNGETKWLESTKHGFRDHSFSFPDGKVDVKVTLLHQNESYQIEFKAVNKEGKVRKHRVYAGNIEEIENETEEKREK</sequence>
<feature type="transmembrane region" description="Helical" evidence="1">
    <location>
        <begin position="6"/>
        <end position="30"/>
    </location>
</feature>
<dbReference type="EMBL" id="FONT01000001">
    <property type="protein sequence ID" value="SFE30300.1"/>
    <property type="molecule type" value="Genomic_DNA"/>
</dbReference>
<evidence type="ECO:0000313" key="2">
    <source>
        <dbReference type="EMBL" id="SFE30300.1"/>
    </source>
</evidence>
<keyword evidence="3" id="KW-1185">Reference proteome</keyword>
<protein>
    <recommendedName>
        <fullName evidence="4">ComG operon protein 7</fullName>
    </recommendedName>
</protein>
<keyword evidence="1" id="KW-0472">Membrane</keyword>
<evidence type="ECO:0008006" key="4">
    <source>
        <dbReference type="Google" id="ProtNLM"/>
    </source>
</evidence>
<name>A0A1I1ZIZ1_9BACI</name>
<evidence type="ECO:0000256" key="1">
    <source>
        <dbReference type="SAM" id="Phobius"/>
    </source>
</evidence>
<accession>A0A1I1ZIZ1</accession>
<reference evidence="2 3" key="1">
    <citation type="submission" date="2016-10" db="EMBL/GenBank/DDBJ databases">
        <authorList>
            <person name="de Groot N.N."/>
        </authorList>
    </citation>
    <scope>NUCLEOTIDE SEQUENCE [LARGE SCALE GENOMIC DNA]</scope>
    <source>
        <strain evidence="2 3">DSM 23995</strain>
    </source>
</reference>
<organism evidence="2 3">
    <name type="scientific">Alteribacillus iranensis</name>
    <dbReference type="NCBI Taxonomy" id="930128"/>
    <lineage>
        <taxon>Bacteria</taxon>
        <taxon>Bacillati</taxon>
        <taxon>Bacillota</taxon>
        <taxon>Bacilli</taxon>
        <taxon>Bacillales</taxon>
        <taxon>Bacillaceae</taxon>
        <taxon>Alteribacillus</taxon>
    </lineage>
</organism>
<dbReference type="RefSeq" id="WP_143083160.1">
    <property type="nucleotide sequence ID" value="NZ_FONT01000001.1"/>
</dbReference>
<dbReference type="AlphaFoldDB" id="A0A1I1ZIZ1"/>
<keyword evidence="1" id="KW-1133">Transmembrane helix</keyword>
<keyword evidence="1" id="KW-0812">Transmembrane</keyword>
<dbReference type="OrthoDB" id="2967399at2"/>
<dbReference type="STRING" id="930128.SAMN05192532_101205"/>
<gene>
    <name evidence="2" type="ORF">SAMN05192532_101205</name>
</gene>
<dbReference type="Proteomes" id="UP000199516">
    <property type="component" value="Unassembled WGS sequence"/>
</dbReference>
<proteinExistence type="predicted"/>
<evidence type="ECO:0000313" key="3">
    <source>
        <dbReference type="Proteomes" id="UP000199516"/>
    </source>
</evidence>